<proteinExistence type="predicted"/>
<dbReference type="AlphaFoldDB" id="A0A328U0U4"/>
<name>A0A328U0U4_9BACL</name>
<dbReference type="OrthoDB" id="2539736at2"/>
<comment type="caution">
    <text evidence="2">The sequence shown here is derived from an EMBL/GenBank/DDBJ whole genome shotgun (WGS) entry which is preliminary data.</text>
</comment>
<dbReference type="EMBL" id="QLUW01000002">
    <property type="protein sequence ID" value="RAP75672.1"/>
    <property type="molecule type" value="Genomic_DNA"/>
</dbReference>
<feature type="domain" description="DUF4097" evidence="1">
    <location>
        <begin position="70"/>
        <end position="354"/>
    </location>
</feature>
<dbReference type="Pfam" id="PF13349">
    <property type="entry name" value="DUF4097"/>
    <property type="match status" value="1"/>
</dbReference>
<sequence length="357" mass="38704">MFRKKRTLLLTSVAVLVFLFIADIWTRQVQLFEKFANQFVNEQKMREYDAAHPDVTATASRELVVKRKDIDQISLSGAGGTISVKRSSDPEVRLQYTVTVSASNQDDANRERDAVKVEEEFADGRLSFVSTADGKPIDPHSEAIDYVLLIPDEMKLSIASEYGSVLIDGIRGDVDVAAVSGMLEMVHVTGKISVTSTYSSAYLSDISGNIGLVNRSGDANLDQITGQITLDADSSRNFISRIKGGVSGGTVDGPVYLREITGPVKLQSKYSNIQSDQIQGDTHITSHSGQTKLILAEDEGYALHAKTSGGSIQTHLPIPIEQDQNDDNVSLLNGVVGDGTWRVEVEAISGDIVINSK</sequence>
<organism evidence="2 3">
    <name type="scientific">Paenibacillus montanisoli</name>
    <dbReference type="NCBI Taxonomy" id="2081970"/>
    <lineage>
        <taxon>Bacteria</taxon>
        <taxon>Bacillati</taxon>
        <taxon>Bacillota</taxon>
        <taxon>Bacilli</taxon>
        <taxon>Bacillales</taxon>
        <taxon>Paenibacillaceae</taxon>
        <taxon>Paenibacillus</taxon>
    </lineage>
</organism>
<keyword evidence="3" id="KW-1185">Reference proteome</keyword>
<dbReference type="InterPro" id="IPR025164">
    <property type="entry name" value="Toastrack_DUF4097"/>
</dbReference>
<dbReference type="Proteomes" id="UP000249260">
    <property type="component" value="Unassembled WGS sequence"/>
</dbReference>
<evidence type="ECO:0000259" key="1">
    <source>
        <dbReference type="Pfam" id="PF13349"/>
    </source>
</evidence>
<gene>
    <name evidence="2" type="ORF">DL346_09440</name>
</gene>
<dbReference type="RefSeq" id="WP_112881898.1">
    <property type="nucleotide sequence ID" value="NZ_QLUW01000002.1"/>
</dbReference>
<evidence type="ECO:0000313" key="3">
    <source>
        <dbReference type="Proteomes" id="UP000249260"/>
    </source>
</evidence>
<reference evidence="2 3" key="1">
    <citation type="submission" date="2018-06" db="EMBL/GenBank/DDBJ databases">
        <title>Paenibacillus montanisoli sp. nov., isolated from mountain area soil.</title>
        <authorList>
            <person name="Wu M."/>
        </authorList>
    </citation>
    <scope>NUCLEOTIDE SEQUENCE [LARGE SCALE GENOMIC DNA]</scope>
    <source>
        <strain evidence="2 3">RA17</strain>
    </source>
</reference>
<evidence type="ECO:0000313" key="2">
    <source>
        <dbReference type="EMBL" id="RAP75672.1"/>
    </source>
</evidence>
<accession>A0A328U0U4</accession>
<protein>
    <recommendedName>
        <fullName evidence="1">DUF4097 domain-containing protein</fullName>
    </recommendedName>
</protein>